<organism evidence="1 2">
    <name type="scientific">Herbinix hemicellulosilytica</name>
    <dbReference type="NCBI Taxonomy" id="1564487"/>
    <lineage>
        <taxon>Bacteria</taxon>
        <taxon>Bacillati</taxon>
        <taxon>Bacillota</taxon>
        <taxon>Clostridia</taxon>
        <taxon>Lachnospirales</taxon>
        <taxon>Lachnospiraceae</taxon>
        <taxon>Herbinix</taxon>
    </lineage>
</organism>
<dbReference type="EMBL" id="CVTD020000008">
    <property type="protein sequence ID" value="CRZ33629.1"/>
    <property type="molecule type" value="Genomic_DNA"/>
</dbReference>
<reference evidence="1 2" key="1">
    <citation type="submission" date="2015-06" db="EMBL/GenBank/DDBJ databases">
        <authorList>
            <person name="Wibberg Daniel"/>
        </authorList>
    </citation>
    <scope>NUCLEOTIDE SEQUENCE [LARGE SCALE GENOMIC DNA]</scope>
    <source>
        <strain evidence="1 2">T3/55T</strain>
    </source>
</reference>
<protein>
    <submittedName>
        <fullName evidence="1">Uncharacterized protein</fullName>
    </submittedName>
</protein>
<dbReference type="Proteomes" id="UP000236497">
    <property type="component" value="Unassembled WGS sequence"/>
</dbReference>
<evidence type="ECO:0000313" key="2">
    <source>
        <dbReference type="Proteomes" id="UP000236497"/>
    </source>
</evidence>
<name>A0A0H5SE03_HERHM</name>
<dbReference type="AlphaFoldDB" id="A0A0H5SE03"/>
<keyword evidence="2" id="KW-1185">Reference proteome</keyword>
<dbReference type="RefSeq" id="WP_103201797.1">
    <property type="nucleotide sequence ID" value="NZ_CVTD020000008.1"/>
</dbReference>
<sequence>MRKITFVIFLAIMFGIVLGGCSKSATLDIDKDESGNEYQIFEANVIDSGERLLVYPDEESTEFKSADKISVGLSKVKEMPEAVKPGDRIKIFYDGIIAESYPAQITADKIESIGHNHIIDGFFLMIDDIYKEDPGLNSNITMIAFDFGNTELLSKAEIETLLAMAKKEYGLEIIQGTFDELAEQGLIDKKNLYFETGVLIGLKDIEIDRDKNKITCSIEKWRSGLGAVGWEVNAEMDNGKWNIERENYWIS</sequence>
<gene>
    <name evidence="1" type="ORF">HHT355_0423</name>
</gene>
<evidence type="ECO:0000313" key="1">
    <source>
        <dbReference type="EMBL" id="CRZ33629.1"/>
    </source>
</evidence>
<dbReference type="OrthoDB" id="1954601at2"/>
<accession>A0A0H5SE03</accession>
<dbReference type="Pfam" id="PF11518">
    <property type="entry name" value="DUF3221"/>
    <property type="match status" value="1"/>
</dbReference>
<dbReference type="PROSITE" id="PS51257">
    <property type="entry name" value="PROKAR_LIPOPROTEIN"/>
    <property type="match status" value="1"/>
</dbReference>
<dbReference type="InterPro" id="IPR021598">
    <property type="entry name" value="DUF3221"/>
</dbReference>
<proteinExistence type="predicted"/>